<proteinExistence type="predicted"/>
<dbReference type="InterPro" id="IPR029063">
    <property type="entry name" value="SAM-dependent_MTases_sf"/>
</dbReference>
<organism evidence="1 2">
    <name type="scientific">Candidatus Pullichristensenella excrementigallinarum</name>
    <dbReference type="NCBI Taxonomy" id="2840907"/>
    <lineage>
        <taxon>Bacteria</taxon>
        <taxon>Bacillati</taxon>
        <taxon>Bacillota</taxon>
        <taxon>Clostridia</taxon>
        <taxon>Candidatus Pullichristensenella</taxon>
    </lineage>
</organism>
<sequence>MSRDFQSARHWARELIEDALFPGARAVDATLGNGHDALWLCERVGEGGLVYGFDVQPEALLRSKERLDAAGLLSRARLFLMGHEHMAEMVKEAVDAIVFNLGWLPGAQHRVTTRAQTTLAAVAQAIDLLRPGGILTVCIYPGHEEGLEERDALLRWAQSVDPRFDVLHRHYLNQPNHPPELLAVRRRS</sequence>
<evidence type="ECO:0000313" key="2">
    <source>
        <dbReference type="Proteomes" id="UP000824072"/>
    </source>
</evidence>
<dbReference type="EMBL" id="DVMU01000215">
    <property type="protein sequence ID" value="HIU34920.1"/>
    <property type="molecule type" value="Genomic_DNA"/>
</dbReference>
<dbReference type="PANTHER" id="PTHR35276">
    <property type="entry name" value="S-ADENOSYL-L-METHIONINE-DEPENDENT METHYLTRANSFERASES SUPERFAMILY PROTEIN"/>
    <property type="match status" value="1"/>
</dbReference>
<dbReference type="CDD" id="cd02440">
    <property type="entry name" value="AdoMet_MTases"/>
    <property type="match status" value="1"/>
</dbReference>
<dbReference type="PANTHER" id="PTHR35276:SF1">
    <property type="entry name" value="TRNA (MNM(5)S(2)U34)-METHYLTRANSFERASE, CHLOROPLASTIC"/>
    <property type="match status" value="1"/>
</dbReference>
<dbReference type="Pfam" id="PF06962">
    <property type="entry name" value="rRNA_methylase"/>
    <property type="match status" value="1"/>
</dbReference>
<dbReference type="InterPro" id="IPR010719">
    <property type="entry name" value="MnmM_MeTrfase"/>
</dbReference>
<dbReference type="GO" id="GO:0008168">
    <property type="term" value="F:methyltransferase activity"/>
    <property type="evidence" value="ECO:0007669"/>
    <property type="project" value="UniProtKB-KW"/>
</dbReference>
<keyword evidence="1" id="KW-0489">Methyltransferase</keyword>
<dbReference type="GO" id="GO:0032259">
    <property type="term" value="P:methylation"/>
    <property type="evidence" value="ECO:0007669"/>
    <property type="project" value="UniProtKB-KW"/>
</dbReference>
<dbReference type="AlphaFoldDB" id="A0A9D1IDF7"/>
<name>A0A9D1IDF7_9FIRM</name>
<gene>
    <name evidence="1" type="ORF">IAB02_10180</name>
</gene>
<accession>A0A9D1IDF7</accession>
<evidence type="ECO:0000313" key="1">
    <source>
        <dbReference type="EMBL" id="HIU34920.1"/>
    </source>
</evidence>
<keyword evidence="1" id="KW-0808">Transferase</keyword>
<dbReference type="Gene3D" id="3.40.50.150">
    <property type="entry name" value="Vaccinia Virus protein VP39"/>
    <property type="match status" value="1"/>
</dbReference>
<reference evidence="1" key="1">
    <citation type="submission" date="2020-10" db="EMBL/GenBank/DDBJ databases">
        <authorList>
            <person name="Gilroy R."/>
        </authorList>
    </citation>
    <scope>NUCLEOTIDE SEQUENCE</scope>
    <source>
        <strain evidence="1">ChiHcec3-11533</strain>
    </source>
</reference>
<protein>
    <submittedName>
        <fullName evidence="1">Class I SAM-dependent methyltransferase</fullName>
    </submittedName>
</protein>
<dbReference type="SUPFAM" id="SSF53335">
    <property type="entry name" value="S-adenosyl-L-methionine-dependent methyltransferases"/>
    <property type="match status" value="1"/>
</dbReference>
<dbReference type="Proteomes" id="UP000824072">
    <property type="component" value="Unassembled WGS sequence"/>
</dbReference>
<comment type="caution">
    <text evidence="1">The sequence shown here is derived from an EMBL/GenBank/DDBJ whole genome shotgun (WGS) entry which is preliminary data.</text>
</comment>
<reference evidence="1" key="2">
    <citation type="journal article" date="2021" name="PeerJ">
        <title>Extensive microbial diversity within the chicken gut microbiome revealed by metagenomics and culture.</title>
        <authorList>
            <person name="Gilroy R."/>
            <person name="Ravi A."/>
            <person name="Getino M."/>
            <person name="Pursley I."/>
            <person name="Horton D.L."/>
            <person name="Alikhan N.F."/>
            <person name="Baker D."/>
            <person name="Gharbi K."/>
            <person name="Hall N."/>
            <person name="Watson M."/>
            <person name="Adriaenssens E.M."/>
            <person name="Foster-Nyarko E."/>
            <person name="Jarju S."/>
            <person name="Secka A."/>
            <person name="Antonio M."/>
            <person name="Oren A."/>
            <person name="Chaudhuri R.R."/>
            <person name="La Ragione R."/>
            <person name="Hildebrand F."/>
            <person name="Pallen M.J."/>
        </authorList>
    </citation>
    <scope>NUCLEOTIDE SEQUENCE</scope>
    <source>
        <strain evidence="1">ChiHcec3-11533</strain>
    </source>
</reference>